<feature type="transmembrane region" description="Helical" evidence="7">
    <location>
        <begin position="38"/>
        <end position="58"/>
    </location>
</feature>
<dbReference type="GO" id="GO:0006883">
    <property type="term" value="P:intracellular sodium ion homeostasis"/>
    <property type="evidence" value="ECO:0007669"/>
    <property type="project" value="TreeGrafter"/>
</dbReference>
<accession>A0A3S0Z6M8</accession>
<evidence type="ECO:0000256" key="6">
    <source>
        <dbReference type="ARBA" id="ARBA00023136"/>
    </source>
</evidence>
<reference evidence="8 9" key="1">
    <citation type="submission" date="2019-01" db="EMBL/GenBank/DDBJ databases">
        <title>A draft genome assembly of the solar-powered sea slug Elysia chlorotica.</title>
        <authorList>
            <person name="Cai H."/>
            <person name="Li Q."/>
            <person name="Fang X."/>
            <person name="Li J."/>
            <person name="Curtis N.E."/>
            <person name="Altenburger A."/>
            <person name="Shibata T."/>
            <person name="Feng M."/>
            <person name="Maeda T."/>
            <person name="Schwartz J.A."/>
            <person name="Shigenobu S."/>
            <person name="Lundholm N."/>
            <person name="Nishiyama T."/>
            <person name="Yang H."/>
            <person name="Hasebe M."/>
            <person name="Li S."/>
            <person name="Pierce S.K."/>
            <person name="Wang J."/>
        </authorList>
    </citation>
    <scope>NUCLEOTIDE SEQUENCE [LARGE SCALE GENOMIC DNA]</scope>
    <source>
        <strain evidence="8">EC2010</strain>
        <tissue evidence="8">Whole organism of an adult</tissue>
    </source>
</reference>
<proteinExistence type="inferred from homology"/>
<dbReference type="GO" id="GO:0036376">
    <property type="term" value="P:sodium ion export across plasma membrane"/>
    <property type="evidence" value="ECO:0007669"/>
    <property type="project" value="TreeGrafter"/>
</dbReference>
<dbReference type="InterPro" id="IPR038702">
    <property type="entry name" value="Na/K_ATPase_sub_beta_sf"/>
</dbReference>
<keyword evidence="4" id="KW-0735">Signal-anchor</keyword>
<organism evidence="8 9">
    <name type="scientific">Elysia chlorotica</name>
    <name type="common">Eastern emerald elysia</name>
    <name type="synonym">Sea slug</name>
    <dbReference type="NCBI Taxonomy" id="188477"/>
    <lineage>
        <taxon>Eukaryota</taxon>
        <taxon>Metazoa</taxon>
        <taxon>Spiralia</taxon>
        <taxon>Lophotrochozoa</taxon>
        <taxon>Mollusca</taxon>
        <taxon>Gastropoda</taxon>
        <taxon>Heterobranchia</taxon>
        <taxon>Euthyneura</taxon>
        <taxon>Panpulmonata</taxon>
        <taxon>Sacoglossa</taxon>
        <taxon>Placobranchoidea</taxon>
        <taxon>Plakobranchidae</taxon>
        <taxon>Elysia</taxon>
    </lineage>
</organism>
<dbReference type="PANTHER" id="PTHR11523:SF28">
    <property type="entry name" value="NA_K-ATPASE BETA SUBUNIT ISOFORM 4-RELATED"/>
    <property type="match status" value="1"/>
</dbReference>
<evidence type="ECO:0000256" key="1">
    <source>
        <dbReference type="ARBA" id="ARBA00004606"/>
    </source>
</evidence>
<evidence type="ECO:0000256" key="2">
    <source>
        <dbReference type="ARBA" id="ARBA00005876"/>
    </source>
</evidence>
<dbReference type="OrthoDB" id="5912413at2759"/>
<keyword evidence="5 7" id="KW-1133">Transmembrane helix</keyword>
<evidence type="ECO:0000256" key="3">
    <source>
        <dbReference type="ARBA" id="ARBA00022692"/>
    </source>
</evidence>
<dbReference type="GO" id="GO:0005890">
    <property type="term" value="C:sodium:potassium-exchanging ATPase complex"/>
    <property type="evidence" value="ECO:0007669"/>
    <property type="project" value="InterPro"/>
</dbReference>
<dbReference type="PANTHER" id="PTHR11523">
    <property type="entry name" value="SODIUM/POTASSIUM-DEPENDENT ATPASE BETA SUBUNIT"/>
    <property type="match status" value="1"/>
</dbReference>
<evidence type="ECO:0008006" key="10">
    <source>
        <dbReference type="Google" id="ProtNLM"/>
    </source>
</evidence>
<keyword evidence="9" id="KW-1185">Reference proteome</keyword>
<dbReference type="EMBL" id="RQTK01001391">
    <property type="protein sequence ID" value="RUS70522.1"/>
    <property type="molecule type" value="Genomic_DNA"/>
</dbReference>
<keyword evidence="3 7" id="KW-0812">Transmembrane</keyword>
<evidence type="ECO:0000256" key="4">
    <source>
        <dbReference type="ARBA" id="ARBA00022968"/>
    </source>
</evidence>
<comment type="similarity">
    <text evidence="2">Belongs to the X(+)/potassium ATPases subunit beta family.</text>
</comment>
<dbReference type="Gene3D" id="2.60.40.1660">
    <property type="entry name" value="Na, k-atpase alpha subunit"/>
    <property type="match status" value="1"/>
</dbReference>
<dbReference type="InterPro" id="IPR000402">
    <property type="entry name" value="Na/K_ATPase_sub_beta"/>
</dbReference>
<dbReference type="Proteomes" id="UP000271974">
    <property type="component" value="Unassembled WGS sequence"/>
</dbReference>
<name>A0A3S0Z6M8_ELYCH</name>
<evidence type="ECO:0000256" key="7">
    <source>
        <dbReference type="SAM" id="Phobius"/>
    </source>
</evidence>
<evidence type="ECO:0000256" key="5">
    <source>
        <dbReference type="ARBA" id="ARBA00022989"/>
    </source>
</evidence>
<gene>
    <name evidence="8" type="ORF">EGW08_021722</name>
</gene>
<dbReference type="GO" id="GO:0001671">
    <property type="term" value="F:ATPase activator activity"/>
    <property type="evidence" value="ECO:0007669"/>
    <property type="project" value="TreeGrafter"/>
</dbReference>
<dbReference type="STRING" id="188477.A0A3S0Z6M8"/>
<dbReference type="Pfam" id="PF00287">
    <property type="entry name" value="Na_K-ATPase"/>
    <property type="match status" value="1"/>
</dbReference>
<sequence>MEKPTLKQRVGSFGKFIYNSETKNVLGRSGRSWAEIGIFYVIYYACLAGFFAATLAVFNQTLDSDNPKLQGSDSLLKGNPGMGFKPMPDIETTLIHSTKEGKDDYVKSIKKLLDEYEKAFNEGKGKDCKGQTTLSKDGDEACAVDFTELTAECNEANAYGILEGNPCVLLKLNKIYGWSPELYSDSEINALDNVPDSIKNDYVKEKKIWIDCHGENAADNDNLAKAKVTYSPQQGFPLGFYPYKKQKDYLSPLVFVKFTGLAKHLAYMIECKAVAKNIAVDRTEKEGSVHFELLID</sequence>
<comment type="caution">
    <text evidence="8">The sequence shown here is derived from an EMBL/GenBank/DDBJ whole genome shotgun (WGS) entry which is preliminary data.</text>
</comment>
<dbReference type="GO" id="GO:1990573">
    <property type="term" value="P:potassium ion import across plasma membrane"/>
    <property type="evidence" value="ECO:0007669"/>
    <property type="project" value="TreeGrafter"/>
</dbReference>
<protein>
    <recommendedName>
        <fullName evidence="10">Sodium/potassium-transporting ATPase subunit beta</fullName>
    </recommendedName>
</protein>
<dbReference type="AlphaFoldDB" id="A0A3S0Z6M8"/>
<comment type="subcellular location">
    <subcellularLocation>
        <location evidence="1">Membrane</location>
        <topology evidence="1">Single-pass type II membrane protein</topology>
    </subcellularLocation>
</comment>
<dbReference type="GO" id="GO:0030007">
    <property type="term" value="P:intracellular potassium ion homeostasis"/>
    <property type="evidence" value="ECO:0007669"/>
    <property type="project" value="TreeGrafter"/>
</dbReference>
<keyword evidence="6 7" id="KW-0472">Membrane</keyword>
<evidence type="ECO:0000313" key="8">
    <source>
        <dbReference type="EMBL" id="RUS70522.1"/>
    </source>
</evidence>
<evidence type="ECO:0000313" key="9">
    <source>
        <dbReference type="Proteomes" id="UP000271974"/>
    </source>
</evidence>